<dbReference type="PROSITE" id="PS51257">
    <property type="entry name" value="PROKAR_LIPOPROTEIN"/>
    <property type="match status" value="1"/>
</dbReference>
<dbReference type="Proteomes" id="UP000597338">
    <property type="component" value="Unassembled WGS sequence"/>
</dbReference>
<organism evidence="1 2">
    <name type="scientific">Parapedobacter defluvii</name>
    <dbReference type="NCBI Taxonomy" id="2045106"/>
    <lineage>
        <taxon>Bacteria</taxon>
        <taxon>Pseudomonadati</taxon>
        <taxon>Bacteroidota</taxon>
        <taxon>Sphingobacteriia</taxon>
        <taxon>Sphingobacteriales</taxon>
        <taxon>Sphingobacteriaceae</taxon>
        <taxon>Parapedobacter</taxon>
    </lineage>
</organism>
<comment type="caution">
    <text evidence="1">The sequence shown here is derived from an EMBL/GenBank/DDBJ whole genome shotgun (WGS) entry which is preliminary data.</text>
</comment>
<accession>A0ABQ1N217</accession>
<name>A0ABQ1N217_9SPHI</name>
<gene>
    <name evidence="1" type="ORF">GCM10011386_46830</name>
</gene>
<keyword evidence="2" id="KW-1185">Reference proteome</keyword>
<evidence type="ECO:0000313" key="2">
    <source>
        <dbReference type="Proteomes" id="UP000597338"/>
    </source>
</evidence>
<dbReference type="InterPro" id="IPR015915">
    <property type="entry name" value="Kelch-typ_b-propeller"/>
</dbReference>
<sequence length="350" mass="39322">MMKAANKTNYILCFLISVVLFTSCSKDRDDDTEPMNTKIEVSATKINTAVHNPNVSMATMGYNDNTFYVLDVENGKSFPAGTSPFMAYDVVQNTWTKLYIPSFVTENTDYGVGKLVYRVANNAIYSMYYGNEMLVYATSKYPVAGMRNQWYKDPIPATCRTQYGTYTYGGGAIYTLGNIDGKVAINVLGTDWKQLTKLNEKWTATPYRNSLFYNKKIYALAVDDTPSSDQILGYIYDTEALTVEKIAVPSYLHTQQIHNANHQLAVYKDVLLVLHPTWKASSGTVPNKYSITAFNIKTKVWCDAPVDLPDDFLNEGANLFVTETGKIYAAGIKNNNFALYELQLRLPDGW</sequence>
<evidence type="ECO:0000313" key="1">
    <source>
        <dbReference type="EMBL" id="GGC49187.1"/>
    </source>
</evidence>
<dbReference type="SUPFAM" id="SSF117281">
    <property type="entry name" value="Kelch motif"/>
    <property type="match status" value="1"/>
</dbReference>
<protein>
    <submittedName>
        <fullName evidence="1">Uncharacterized protein</fullName>
    </submittedName>
</protein>
<dbReference type="EMBL" id="BMIK01000033">
    <property type="protein sequence ID" value="GGC49187.1"/>
    <property type="molecule type" value="Genomic_DNA"/>
</dbReference>
<reference evidence="2" key="1">
    <citation type="journal article" date="2019" name="Int. J. Syst. Evol. Microbiol.">
        <title>The Global Catalogue of Microorganisms (GCM) 10K type strain sequencing project: providing services to taxonomists for standard genome sequencing and annotation.</title>
        <authorList>
            <consortium name="The Broad Institute Genomics Platform"/>
            <consortium name="The Broad Institute Genome Sequencing Center for Infectious Disease"/>
            <person name="Wu L."/>
            <person name="Ma J."/>
        </authorList>
    </citation>
    <scope>NUCLEOTIDE SEQUENCE [LARGE SCALE GENOMIC DNA]</scope>
    <source>
        <strain evidence="2">CGMCC 1.15342</strain>
    </source>
</reference>
<proteinExistence type="predicted"/>